<proteinExistence type="predicted"/>
<keyword evidence="2" id="KW-0472">Membrane</keyword>
<dbReference type="Pfam" id="PF13895">
    <property type="entry name" value="Ig_2"/>
    <property type="match status" value="1"/>
</dbReference>
<dbReference type="EMBL" id="CM004478">
    <property type="protein sequence ID" value="OCT73354.1"/>
    <property type="molecule type" value="Genomic_DNA"/>
</dbReference>
<dbReference type="Proteomes" id="UP000694892">
    <property type="component" value="Chromosome 7L"/>
</dbReference>
<protein>
    <recommendedName>
        <fullName evidence="3">Ig-like domain-containing protein</fullName>
    </recommendedName>
</protein>
<dbReference type="SUPFAM" id="SSF48726">
    <property type="entry name" value="Immunoglobulin"/>
    <property type="match status" value="1"/>
</dbReference>
<accession>A0A974HCW5</accession>
<dbReference type="InterPro" id="IPR013783">
    <property type="entry name" value="Ig-like_fold"/>
</dbReference>
<keyword evidence="2" id="KW-1133">Transmembrane helix</keyword>
<feature type="region of interest" description="Disordered" evidence="1">
    <location>
        <begin position="203"/>
        <end position="229"/>
    </location>
</feature>
<feature type="transmembrane region" description="Helical" evidence="2">
    <location>
        <begin position="112"/>
        <end position="129"/>
    </location>
</feature>
<dbReference type="OMA" id="CRANPEI"/>
<evidence type="ECO:0000259" key="3">
    <source>
        <dbReference type="PROSITE" id="PS50835"/>
    </source>
</evidence>
<feature type="domain" description="Ig-like" evidence="3">
    <location>
        <begin position="13"/>
        <end position="93"/>
    </location>
</feature>
<dbReference type="PROSITE" id="PS50835">
    <property type="entry name" value="IG_LIKE"/>
    <property type="match status" value="1"/>
</dbReference>
<dbReference type="Gene3D" id="2.60.40.10">
    <property type="entry name" value="Immunoglobulins"/>
    <property type="match status" value="1"/>
</dbReference>
<dbReference type="PANTHER" id="PTHR46484:SF1">
    <property type="entry name" value="SCHWANN CELL MYELIN PROTEIN-RELATED"/>
    <property type="match status" value="1"/>
</dbReference>
<evidence type="ECO:0000313" key="5">
    <source>
        <dbReference type="Proteomes" id="UP000694892"/>
    </source>
</evidence>
<organism evidence="4 5">
    <name type="scientific">Xenopus laevis</name>
    <name type="common">African clawed frog</name>
    <dbReference type="NCBI Taxonomy" id="8355"/>
    <lineage>
        <taxon>Eukaryota</taxon>
        <taxon>Metazoa</taxon>
        <taxon>Chordata</taxon>
        <taxon>Craniata</taxon>
        <taxon>Vertebrata</taxon>
        <taxon>Euteleostomi</taxon>
        <taxon>Amphibia</taxon>
        <taxon>Batrachia</taxon>
        <taxon>Anura</taxon>
        <taxon>Pipoidea</taxon>
        <taxon>Pipidae</taxon>
        <taxon>Xenopodinae</taxon>
        <taxon>Xenopus</taxon>
        <taxon>Xenopus</taxon>
    </lineage>
</organism>
<keyword evidence="2" id="KW-0812">Transmembrane</keyword>
<evidence type="ECO:0000313" key="4">
    <source>
        <dbReference type="EMBL" id="OCT73354.1"/>
    </source>
</evidence>
<sequence>MILTFPLFQTDPPKNTTVSILGDPDIQEGDEVTLSCNCRANPEIQTYLWFKGMESAGEGQNITLKNVKWTIEPYSCTARNIQGEGKSAGVVIPVKSETPNYTDSASEQTSSMYGLIALLPILLILFFILRRLKIKWCPLNQGSNNAESQFSEPIYLDIKERDRFKESSDVKDSTSADNPYTALTKRESLIYGDIKGSQSTDHAYSALHLQDDEPYDEIKTGITAQNDPE</sequence>
<evidence type="ECO:0000256" key="2">
    <source>
        <dbReference type="SAM" id="Phobius"/>
    </source>
</evidence>
<dbReference type="InterPro" id="IPR007110">
    <property type="entry name" value="Ig-like_dom"/>
</dbReference>
<name>A0A974HCW5_XENLA</name>
<reference evidence="5" key="1">
    <citation type="journal article" date="2016" name="Nature">
        <title>Genome evolution in the allotetraploid frog Xenopus laevis.</title>
        <authorList>
            <person name="Session A.M."/>
            <person name="Uno Y."/>
            <person name="Kwon T."/>
            <person name="Chapman J.A."/>
            <person name="Toyoda A."/>
            <person name="Takahashi S."/>
            <person name="Fukui A."/>
            <person name="Hikosaka A."/>
            <person name="Suzuki A."/>
            <person name="Kondo M."/>
            <person name="van Heeringen S.J."/>
            <person name="Quigley I."/>
            <person name="Heinz S."/>
            <person name="Ogino H."/>
            <person name="Ochi H."/>
            <person name="Hellsten U."/>
            <person name="Lyons J.B."/>
            <person name="Simakov O."/>
            <person name="Putnam N."/>
            <person name="Stites J."/>
            <person name="Kuroki Y."/>
            <person name="Tanaka T."/>
            <person name="Michiue T."/>
            <person name="Watanabe M."/>
            <person name="Bogdanovic O."/>
            <person name="Lister R."/>
            <person name="Georgiou G."/>
            <person name="Paranjpe S.S."/>
            <person name="van Kruijsbergen I."/>
            <person name="Shu S."/>
            <person name="Carlson J."/>
            <person name="Kinoshita T."/>
            <person name="Ohta Y."/>
            <person name="Mawaribuchi S."/>
            <person name="Jenkins J."/>
            <person name="Grimwood J."/>
            <person name="Schmutz J."/>
            <person name="Mitros T."/>
            <person name="Mozaffari S.V."/>
            <person name="Suzuki Y."/>
            <person name="Haramoto Y."/>
            <person name="Yamamoto T.S."/>
            <person name="Takagi C."/>
            <person name="Heald R."/>
            <person name="Miller K."/>
            <person name="Haudenschild C."/>
            <person name="Kitzman J."/>
            <person name="Nakayama T."/>
            <person name="Izutsu Y."/>
            <person name="Robert J."/>
            <person name="Fortriede J."/>
            <person name="Burns K."/>
            <person name="Lotay V."/>
            <person name="Karimi K."/>
            <person name="Yasuoka Y."/>
            <person name="Dichmann D.S."/>
            <person name="Flajnik M.F."/>
            <person name="Houston D.W."/>
            <person name="Shendure J."/>
            <person name="DuPasquier L."/>
            <person name="Vize P.D."/>
            <person name="Zorn A.M."/>
            <person name="Ito M."/>
            <person name="Marcotte E.M."/>
            <person name="Wallingford J.B."/>
            <person name="Ito Y."/>
            <person name="Asashima M."/>
            <person name="Ueno N."/>
            <person name="Matsuda Y."/>
            <person name="Veenstra G.J."/>
            <person name="Fujiyama A."/>
            <person name="Harland R.M."/>
            <person name="Taira M."/>
            <person name="Rokhsar D.S."/>
        </authorList>
    </citation>
    <scope>NUCLEOTIDE SEQUENCE [LARGE SCALE GENOMIC DNA]</scope>
    <source>
        <strain evidence="5">J</strain>
    </source>
</reference>
<gene>
    <name evidence="4" type="ORF">XELAEV_18036336mg</name>
</gene>
<dbReference type="PANTHER" id="PTHR46484">
    <property type="entry name" value="SI:CH211-171H4.5-RELATED"/>
    <property type="match status" value="1"/>
</dbReference>
<dbReference type="AlphaFoldDB" id="A0A974HCW5"/>
<dbReference type="InterPro" id="IPR036179">
    <property type="entry name" value="Ig-like_dom_sf"/>
</dbReference>
<evidence type="ECO:0000256" key="1">
    <source>
        <dbReference type="SAM" id="MobiDB-lite"/>
    </source>
</evidence>